<dbReference type="InterPro" id="IPR001405">
    <property type="entry name" value="UPF0758"/>
</dbReference>
<evidence type="ECO:0000259" key="1">
    <source>
        <dbReference type="Pfam" id="PF20582"/>
    </source>
</evidence>
<sequence>MVIQDLPLKLKDFPMKEKPRERLLKVGAENLANHELLAILLRTGTKHESVLDLSNRLLRSFDGLRLLKEASVEELSSIPGIGMVKAIQILAAVELGSRIHKLANEEHFVIRSPEDGANLVMEDMRFLTQEHFVCSYFT</sequence>
<evidence type="ECO:0000313" key="3">
    <source>
        <dbReference type="Proteomes" id="UP000032247"/>
    </source>
</evidence>
<dbReference type="PANTHER" id="PTHR30471">
    <property type="entry name" value="DNA REPAIR PROTEIN RADC"/>
    <property type="match status" value="1"/>
</dbReference>
<dbReference type="PATRIC" id="fig|1423.173.peg.275"/>
<accession>A0A0D1LBA9</accession>
<dbReference type="PANTHER" id="PTHR30471:SF3">
    <property type="entry name" value="UPF0758 PROTEIN YEES-RELATED"/>
    <property type="match status" value="1"/>
</dbReference>
<dbReference type="Pfam" id="PF20582">
    <property type="entry name" value="UPF0758_N"/>
    <property type="match status" value="1"/>
</dbReference>
<proteinExistence type="predicted"/>
<dbReference type="Gene3D" id="1.10.150.20">
    <property type="entry name" value="5' to 3' exonuclease, C-terminal subdomain"/>
    <property type="match status" value="1"/>
</dbReference>
<evidence type="ECO:0000313" key="2">
    <source>
        <dbReference type="EMBL" id="KIU13151.1"/>
    </source>
</evidence>
<feature type="domain" description="UPF0758" evidence="1">
    <location>
        <begin position="11"/>
        <end position="87"/>
    </location>
</feature>
<comment type="caution">
    <text evidence="2">The sequence shown here is derived from an EMBL/GenBank/DDBJ whole genome shotgun (WGS) entry which is preliminary data.</text>
</comment>
<dbReference type="AlphaFoldDB" id="A0A0D1LBA9"/>
<protein>
    <submittedName>
        <fullName evidence="2">DNA repair protein RadC</fullName>
    </submittedName>
</protein>
<name>A0A0D1LBA9_BACIU</name>
<organism evidence="2 3">
    <name type="scientific">Bacillus subtilis</name>
    <dbReference type="NCBI Taxonomy" id="1423"/>
    <lineage>
        <taxon>Bacteria</taxon>
        <taxon>Bacillati</taxon>
        <taxon>Bacillota</taxon>
        <taxon>Bacilli</taxon>
        <taxon>Bacillales</taxon>
        <taxon>Bacillaceae</taxon>
        <taxon>Bacillus</taxon>
    </lineage>
</organism>
<dbReference type="EMBL" id="JXBC01000001">
    <property type="protein sequence ID" value="KIU13151.1"/>
    <property type="molecule type" value="Genomic_DNA"/>
</dbReference>
<gene>
    <name evidence="2" type="ORF">SC09_Contig17orf00320</name>
</gene>
<dbReference type="InterPro" id="IPR010994">
    <property type="entry name" value="RuvA_2-like"/>
</dbReference>
<dbReference type="InterPro" id="IPR046778">
    <property type="entry name" value="UPF0758_N"/>
</dbReference>
<reference evidence="2 3" key="1">
    <citation type="submission" date="2014-12" db="EMBL/GenBank/DDBJ databases">
        <title>Comparative genome analysis of Bacillus coagulans HM-08, Clostridium butyricum HM-68, Bacillus subtilis HM-66 and Bacillus licheniformis BL-09.</title>
        <authorList>
            <person name="Zhang H."/>
        </authorList>
    </citation>
    <scope>NUCLEOTIDE SEQUENCE [LARGE SCALE GENOMIC DNA]</scope>
    <source>
        <strain evidence="2 3">HM-66</strain>
    </source>
</reference>
<dbReference type="SUPFAM" id="SSF47781">
    <property type="entry name" value="RuvA domain 2-like"/>
    <property type="match status" value="1"/>
</dbReference>
<dbReference type="NCBIfam" id="TIGR00608">
    <property type="entry name" value="radc"/>
    <property type="match status" value="1"/>
</dbReference>
<dbReference type="Proteomes" id="UP000032247">
    <property type="component" value="Unassembled WGS sequence"/>
</dbReference>